<gene>
    <name evidence="1" type="ORF">GGR43_004573</name>
</gene>
<dbReference type="RefSeq" id="WP_188074005.1">
    <property type="nucleotide sequence ID" value="NZ_BSPS01000135.1"/>
</dbReference>
<dbReference type="Proteomes" id="UP000571950">
    <property type="component" value="Unassembled WGS sequence"/>
</dbReference>
<comment type="caution">
    <text evidence="1">The sequence shown here is derived from an EMBL/GenBank/DDBJ whole genome shotgun (WGS) entry which is preliminary data.</text>
</comment>
<proteinExistence type="predicted"/>
<keyword evidence="2" id="KW-1185">Reference proteome</keyword>
<sequence>MRNHARRLALLEADHAARNPEPRRELTHKEWVTVAQWRAATIAYWLGDSANDPWARLYSGINAGNASSDRASAIRHPLCDRFDWAADMEAGKAATGVVNTHWLQAWKMIPETERKNLSAAFPDLEERHPELIGPKGGYGPYYRVTMEGQLIGCDDGAILADIPLAAFGIEAGVAALKRQEIELT</sequence>
<dbReference type="EMBL" id="JACIDT010000037">
    <property type="protein sequence ID" value="MBB3928828.1"/>
    <property type="molecule type" value="Genomic_DNA"/>
</dbReference>
<evidence type="ECO:0000313" key="1">
    <source>
        <dbReference type="EMBL" id="MBB3928828.1"/>
    </source>
</evidence>
<reference evidence="1 2" key="1">
    <citation type="submission" date="2020-08" db="EMBL/GenBank/DDBJ databases">
        <title>Genomic Encyclopedia of Type Strains, Phase IV (KMG-IV): sequencing the most valuable type-strain genomes for metagenomic binning, comparative biology and taxonomic classification.</title>
        <authorList>
            <person name="Goeker M."/>
        </authorList>
    </citation>
    <scope>NUCLEOTIDE SEQUENCE [LARGE SCALE GENOMIC DNA]</scope>
    <source>
        <strain evidence="1 2">DSM 26189</strain>
    </source>
</reference>
<protein>
    <submittedName>
        <fullName evidence="1">Uncharacterized protein</fullName>
    </submittedName>
</protein>
<evidence type="ECO:0000313" key="2">
    <source>
        <dbReference type="Proteomes" id="UP000571950"/>
    </source>
</evidence>
<name>A0A7W6FSA3_9SPHN</name>
<dbReference type="AlphaFoldDB" id="A0A7W6FSA3"/>
<accession>A0A7W6FSA3</accession>
<organism evidence="1 2">
    <name type="scientific">Sphingobium jiangsuense</name>
    <dbReference type="NCBI Taxonomy" id="870476"/>
    <lineage>
        <taxon>Bacteria</taxon>
        <taxon>Pseudomonadati</taxon>
        <taxon>Pseudomonadota</taxon>
        <taxon>Alphaproteobacteria</taxon>
        <taxon>Sphingomonadales</taxon>
        <taxon>Sphingomonadaceae</taxon>
        <taxon>Sphingobium</taxon>
    </lineage>
</organism>